<dbReference type="AlphaFoldDB" id="A0A914D1H8"/>
<reference evidence="2" key="1">
    <citation type="submission" date="2022-11" db="UniProtKB">
        <authorList>
            <consortium name="WormBaseParasite"/>
        </authorList>
    </citation>
    <scope>IDENTIFICATION</scope>
</reference>
<proteinExistence type="predicted"/>
<protein>
    <submittedName>
        <fullName evidence="2">Uncharacterized protein</fullName>
    </submittedName>
</protein>
<name>A0A914D1H8_9BILA</name>
<evidence type="ECO:0000313" key="1">
    <source>
        <dbReference type="Proteomes" id="UP000887540"/>
    </source>
</evidence>
<dbReference type="WBParaSite" id="ACRNAN_scaffold1702.g25384.t1">
    <property type="protein sequence ID" value="ACRNAN_scaffold1702.g25384.t1"/>
    <property type="gene ID" value="ACRNAN_scaffold1702.g25384"/>
</dbReference>
<dbReference type="Proteomes" id="UP000887540">
    <property type="component" value="Unplaced"/>
</dbReference>
<keyword evidence="1" id="KW-1185">Reference proteome</keyword>
<sequence>MCIAANAIEYNKLKNNSTLINDYVSLKCNPPNNSAGLTISGFSYGTSLDHTAFPIAKCSQSNGIRYYWNAVTSKEVSSVHDDSIYNENKDK</sequence>
<organism evidence="1 2">
    <name type="scientific">Acrobeloides nanus</name>
    <dbReference type="NCBI Taxonomy" id="290746"/>
    <lineage>
        <taxon>Eukaryota</taxon>
        <taxon>Metazoa</taxon>
        <taxon>Ecdysozoa</taxon>
        <taxon>Nematoda</taxon>
        <taxon>Chromadorea</taxon>
        <taxon>Rhabditida</taxon>
        <taxon>Tylenchina</taxon>
        <taxon>Cephalobomorpha</taxon>
        <taxon>Cephaloboidea</taxon>
        <taxon>Cephalobidae</taxon>
        <taxon>Acrobeloides</taxon>
    </lineage>
</organism>
<accession>A0A914D1H8</accession>
<evidence type="ECO:0000313" key="2">
    <source>
        <dbReference type="WBParaSite" id="ACRNAN_scaffold1702.g25384.t1"/>
    </source>
</evidence>